<gene>
    <name evidence="1" type="ORF">BDV96DRAFT_13035</name>
</gene>
<dbReference type="Proteomes" id="UP000799770">
    <property type="component" value="Unassembled WGS sequence"/>
</dbReference>
<reference evidence="1" key="1">
    <citation type="journal article" date="2020" name="Stud. Mycol.">
        <title>101 Dothideomycetes genomes: a test case for predicting lifestyles and emergence of pathogens.</title>
        <authorList>
            <person name="Haridas S."/>
            <person name="Albert R."/>
            <person name="Binder M."/>
            <person name="Bloem J."/>
            <person name="Labutti K."/>
            <person name="Salamov A."/>
            <person name="Andreopoulos B."/>
            <person name="Baker S."/>
            <person name="Barry K."/>
            <person name="Bills G."/>
            <person name="Bluhm B."/>
            <person name="Cannon C."/>
            <person name="Castanera R."/>
            <person name="Culley D."/>
            <person name="Daum C."/>
            <person name="Ezra D."/>
            <person name="Gonzalez J."/>
            <person name="Henrissat B."/>
            <person name="Kuo A."/>
            <person name="Liang C."/>
            <person name="Lipzen A."/>
            <person name="Lutzoni F."/>
            <person name="Magnuson J."/>
            <person name="Mondo S."/>
            <person name="Nolan M."/>
            <person name="Ohm R."/>
            <person name="Pangilinan J."/>
            <person name="Park H.-J."/>
            <person name="Ramirez L."/>
            <person name="Alfaro M."/>
            <person name="Sun H."/>
            <person name="Tritt A."/>
            <person name="Yoshinaga Y."/>
            <person name="Zwiers L.-H."/>
            <person name="Turgeon B."/>
            <person name="Goodwin S."/>
            <person name="Spatafora J."/>
            <person name="Crous P."/>
            <person name="Grigoriev I."/>
        </authorList>
    </citation>
    <scope>NUCLEOTIDE SEQUENCE</scope>
    <source>
        <strain evidence="1">CBS 627.86</strain>
    </source>
</reference>
<name>A0A6A5ZVS3_9PLEO</name>
<evidence type="ECO:0000313" key="2">
    <source>
        <dbReference type="Proteomes" id="UP000799770"/>
    </source>
</evidence>
<evidence type="ECO:0000313" key="1">
    <source>
        <dbReference type="EMBL" id="KAF2122983.1"/>
    </source>
</evidence>
<accession>A0A6A5ZVS3</accession>
<keyword evidence="2" id="KW-1185">Reference proteome</keyword>
<protein>
    <submittedName>
        <fullName evidence="1">Uncharacterized protein</fullName>
    </submittedName>
</protein>
<sequence>MAKPFHRLLAFYSNRSPHPNNQMIRLIDSLRGNLALGLDFPVALAVALTRHLFLRNTGLFSLTIYIPKVATEKTLLDGVPINEKHAYSRSEIVSLARKKNGWTSAADTFGVWSLAADVKTGLINGGDLKAFQEGALLEKIEKRRKDRSQVLPLWRGGPVSVAGHSWAVRRVFGVEVYRLKL</sequence>
<dbReference type="OrthoDB" id="2561193at2759"/>
<organism evidence="1 2">
    <name type="scientific">Lophiotrema nucula</name>
    <dbReference type="NCBI Taxonomy" id="690887"/>
    <lineage>
        <taxon>Eukaryota</taxon>
        <taxon>Fungi</taxon>
        <taxon>Dikarya</taxon>
        <taxon>Ascomycota</taxon>
        <taxon>Pezizomycotina</taxon>
        <taxon>Dothideomycetes</taxon>
        <taxon>Pleosporomycetidae</taxon>
        <taxon>Pleosporales</taxon>
        <taxon>Lophiotremataceae</taxon>
        <taxon>Lophiotrema</taxon>
    </lineage>
</organism>
<proteinExistence type="predicted"/>
<dbReference type="AlphaFoldDB" id="A0A6A5ZVS3"/>
<dbReference type="EMBL" id="ML977310">
    <property type="protein sequence ID" value="KAF2122983.1"/>
    <property type="molecule type" value="Genomic_DNA"/>
</dbReference>